<dbReference type="EMBL" id="CM035423">
    <property type="protein sequence ID" value="KAH7366203.1"/>
    <property type="molecule type" value="Genomic_DNA"/>
</dbReference>
<evidence type="ECO:0000313" key="4">
    <source>
        <dbReference type="Proteomes" id="UP000825935"/>
    </source>
</evidence>
<proteinExistence type="inferred from homology"/>
<feature type="compositionally biased region" description="Basic and acidic residues" evidence="2">
    <location>
        <begin position="270"/>
        <end position="283"/>
    </location>
</feature>
<gene>
    <name evidence="3" type="ORF">KP509_18G067400</name>
</gene>
<dbReference type="GO" id="GO:0015031">
    <property type="term" value="P:protein transport"/>
    <property type="evidence" value="ECO:0007669"/>
    <property type="project" value="InterPro"/>
</dbReference>
<evidence type="ECO:0000256" key="2">
    <source>
        <dbReference type="SAM" id="MobiDB-lite"/>
    </source>
</evidence>
<reference evidence="3" key="1">
    <citation type="submission" date="2021-08" db="EMBL/GenBank/DDBJ databases">
        <title>WGS assembly of Ceratopteris richardii.</title>
        <authorList>
            <person name="Marchant D.B."/>
            <person name="Chen G."/>
            <person name="Jenkins J."/>
            <person name="Shu S."/>
            <person name="Leebens-Mack J."/>
            <person name="Grimwood J."/>
            <person name="Schmutz J."/>
            <person name="Soltis P."/>
            <person name="Soltis D."/>
            <person name="Chen Z.-H."/>
        </authorList>
    </citation>
    <scope>NUCLEOTIDE SEQUENCE</scope>
    <source>
        <strain evidence="3">Whitten #5841</strain>
        <tissue evidence="3">Leaf</tissue>
    </source>
</reference>
<dbReference type="Proteomes" id="UP000825935">
    <property type="component" value="Chromosome 18"/>
</dbReference>
<sequence length="416" mass="47081">MVFGLLSFLGLRPSFRQEKCKRLLNTVMERIKLLRSRRQTQMEQLLIDVAMLLQLRKEEKAQVWIGRICKELSLLSAYNKISDYCECVRNNLDEISHKEICPLKLQEALEGLCFAASYCADLPELQEIREIFASKFGVNYVTAAQELDPGCHVNRQFSRCLCAKDVADQIKRDLLKEIIDHHKLKHNTELLSCEEEEDEDEGNAHSGMEQIQGTSYSHDSELEPSEQREVQFTSVNAEGTGGNAKGRRGLSTAMVSDEDNNNAKSTLNLESRKSVSECAEMRSRVLKRPCNRNEGRSTKNIRLSKSTSDESPPHRIPPPPPPPPLPPSQVYCKTVPPSRAPPPPISLSSIATSWYNKIADETGRIQTAVPSSSSKQVQYNQNYDGSHIHPKLPKYEDLVFNFNEMKKHRHSFVSAD</sequence>
<evidence type="ECO:0008006" key="5">
    <source>
        <dbReference type="Google" id="ProtNLM"/>
    </source>
</evidence>
<feature type="compositionally biased region" description="Pro residues" evidence="2">
    <location>
        <begin position="314"/>
        <end position="327"/>
    </location>
</feature>
<dbReference type="InterPro" id="IPR042277">
    <property type="entry name" value="IST1-like"/>
</dbReference>
<protein>
    <recommendedName>
        <fullName evidence="5">IST1-like protein</fullName>
    </recommendedName>
</protein>
<dbReference type="OrthoDB" id="29853at2759"/>
<dbReference type="OMA" id="WIGRICK"/>
<keyword evidence="4" id="KW-1185">Reference proteome</keyword>
<comment type="similarity">
    <text evidence="1">Belongs to the IST1 family.</text>
</comment>
<dbReference type="InterPro" id="IPR005061">
    <property type="entry name" value="Ist1"/>
</dbReference>
<comment type="caution">
    <text evidence="3">The sequence shown here is derived from an EMBL/GenBank/DDBJ whole genome shotgun (WGS) entry which is preliminary data.</text>
</comment>
<organism evidence="3 4">
    <name type="scientific">Ceratopteris richardii</name>
    <name type="common">Triangle waterfern</name>
    <dbReference type="NCBI Taxonomy" id="49495"/>
    <lineage>
        <taxon>Eukaryota</taxon>
        <taxon>Viridiplantae</taxon>
        <taxon>Streptophyta</taxon>
        <taxon>Embryophyta</taxon>
        <taxon>Tracheophyta</taxon>
        <taxon>Polypodiopsida</taxon>
        <taxon>Polypodiidae</taxon>
        <taxon>Polypodiales</taxon>
        <taxon>Pteridineae</taxon>
        <taxon>Pteridaceae</taxon>
        <taxon>Parkerioideae</taxon>
        <taxon>Ceratopteris</taxon>
    </lineage>
</organism>
<dbReference type="AlphaFoldDB" id="A0A8T2SV56"/>
<feature type="region of interest" description="Disordered" evidence="2">
    <location>
        <begin position="253"/>
        <end position="341"/>
    </location>
</feature>
<accession>A0A8T2SV56</accession>
<dbReference type="Gene3D" id="1.20.1260.60">
    <property type="entry name" value="Vacuolar protein sorting-associated protein Ist1"/>
    <property type="match status" value="1"/>
</dbReference>
<dbReference type="PANTHER" id="PTHR12161:SF44">
    <property type="entry name" value="REGULATOR OF VPS4 ACTIVITY IN THE MVB PATHWAY PROTEIN"/>
    <property type="match status" value="1"/>
</dbReference>
<name>A0A8T2SV56_CERRI</name>
<evidence type="ECO:0000256" key="1">
    <source>
        <dbReference type="ARBA" id="ARBA00005536"/>
    </source>
</evidence>
<dbReference type="PANTHER" id="PTHR12161">
    <property type="entry name" value="IST1 FAMILY MEMBER"/>
    <property type="match status" value="1"/>
</dbReference>
<dbReference type="Pfam" id="PF03398">
    <property type="entry name" value="Ist1"/>
    <property type="match status" value="1"/>
</dbReference>
<evidence type="ECO:0000313" key="3">
    <source>
        <dbReference type="EMBL" id="KAH7366203.1"/>
    </source>
</evidence>